<accession>A0A9P8VRQ1</accession>
<evidence type="ECO:0000313" key="3">
    <source>
        <dbReference type="Proteomes" id="UP000777438"/>
    </source>
</evidence>
<dbReference type="SMART" id="SM00321">
    <property type="entry name" value="WSC"/>
    <property type="match status" value="1"/>
</dbReference>
<dbReference type="EMBL" id="JAGPYM010000050">
    <property type="protein sequence ID" value="KAH6871824.1"/>
    <property type="molecule type" value="Genomic_DNA"/>
</dbReference>
<dbReference type="OrthoDB" id="2019572at2759"/>
<reference evidence="2 3" key="1">
    <citation type="journal article" date="2021" name="Nat. Commun.">
        <title>Genetic determinants of endophytism in the Arabidopsis root mycobiome.</title>
        <authorList>
            <person name="Mesny F."/>
            <person name="Miyauchi S."/>
            <person name="Thiergart T."/>
            <person name="Pickel B."/>
            <person name="Atanasova L."/>
            <person name="Karlsson M."/>
            <person name="Huettel B."/>
            <person name="Barry K.W."/>
            <person name="Haridas S."/>
            <person name="Chen C."/>
            <person name="Bauer D."/>
            <person name="Andreopoulos W."/>
            <person name="Pangilinan J."/>
            <person name="LaButti K."/>
            <person name="Riley R."/>
            <person name="Lipzen A."/>
            <person name="Clum A."/>
            <person name="Drula E."/>
            <person name="Henrissat B."/>
            <person name="Kohler A."/>
            <person name="Grigoriev I.V."/>
            <person name="Martin F.M."/>
            <person name="Hacquard S."/>
        </authorList>
    </citation>
    <scope>NUCLEOTIDE SEQUENCE [LARGE SCALE GENOMIC DNA]</scope>
    <source>
        <strain evidence="2 3">MPI-CAGE-CH-0241</strain>
    </source>
</reference>
<dbReference type="PROSITE" id="PS51212">
    <property type="entry name" value="WSC"/>
    <property type="match status" value="1"/>
</dbReference>
<comment type="caution">
    <text evidence="2">The sequence shown here is derived from an EMBL/GenBank/DDBJ whole genome shotgun (WGS) entry which is preliminary data.</text>
</comment>
<dbReference type="Proteomes" id="UP000777438">
    <property type="component" value="Unassembled WGS sequence"/>
</dbReference>
<feature type="domain" description="WSC" evidence="1">
    <location>
        <begin position="25"/>
        <end position="123"/>
    </location>
</feature>
<dbReference type="InterPro" id="IPR002889">
    <property type="entry name" value="WSC_carb-bd"/>
</dbReference>
<dbReference type="AlphaFoldDB" id="A0A9P8VRQ1"/>
<proteinExistence type="predicted"/>
<keyword evidence="3" id="KW-1185">Reference proteome</keyword>
<evidence type="ECO:0000313" key="2">
    <source>
        <dbReference type="EMBL" id="KAH6871824.1"/>
    </source>
</evidence>
<evidence type="ECO:0000259" key="1">
    <source>
        <dbReference type="PROSITE" id="PS51212"/>
    </source>
</evidence>
<dbReference type="Pfam" id="PF01822">
    <property type="entry name" value="WSC"/>
    <property type="match status" value="1"/>
</dbReference>
<organism evidence="2 3">
    <name type="scientific">Thelonectria olida</name>
    <dbReference type="NCBI Taxonomy" id="1576542"/>
    <lineage>
        <taxon>Eukaryota</taxon>
        <taxon>Fungi</taxon>
        <taxon>Dikarya</taxon>
        <taxon>Ascomycota</taxon>
        <taxon>Pezizomycotina</taxon>
        <taxon>Sordariomycetes</taxon>
        <taxon>Hypocreomycetidae</taxon>
        <taxon>Hypocreales</taxon>
        <taxon>Nectriaceae</taxon>
        <taxon>Thelonectria</taxon>
    </lineage>
</organism>
<name>A0A9P8VRQ1_9HYPO</name>
<gene>
    <name evidence="2" type="ORF">B0T10DRAFT_466483</name>
</gene>
<sequence>MQTEASSAGSESGSAASPTVATLSGYESLECYSDEKNRLLNAAVQLDMEMSVEKCASYCSSFISADRLYKYFGVEAAGWCFCGDNPTRDLNNVKGEGCSEPCLDSSKNELCRGQWAIQVYSVSSDFTPPMSFLDRLQLL</sequence>
<protein>
    <recommendedName>
        <fullName evidence="1">WSC domain-containing protein</fullName>
    </recommendedName>
</protein>